<dbReference type="InterPro" id="IPR008936">
    <property type="entry name" value="Rho_GTPase_activation_prot"/>
</dbReference>
<feature type="compositionally biased region" description="Low complexity" evidence="2">
    <location>
        <begin position="1237"/>
        <end position="1250"/>
    </location>
</feature>
<dbReference type="InterPro" id="IPR001936">
    <property type="entry name" value="RasGAP_dom"/>
</dbReference>
<reference evidence="4" key="1">
    <citation type="journal article" date="2020" name="bioRxiv">
        <title>Whole genome comparisons of ergot fungi reveals the divergence and evolution of species within the genus Claviceps are the result of varying mechanisms driving genome evolution and host range expansion.</title>
        <authorList>
            <person name="Wyka S.A."/>
            <person name="Mondo S.J."/>
            <person name="Liu M."/>
            <person name="Dettman J."/>
            <person name="Nalam V."/>
            <person name="Broders K.D."/>
        </authorList>
    </citation>
    <scope>NUCLEOTIDE SEQUENCE</scope>
    <source>
        <strain evidence="4">CCC 602</strain>
    </source>
</reference>
<dbReference type="SUPFAM" id="SSF48350">
    <property type="entry name" value="GTPase activation domain, GAP"/>
    <property type="match status" value="1"/>
</dbReference>
<dbReference type="SUPFAM" id="SSF49562">
    <property type="entry name" value="C2 domain (Calcium/lipid-binding domain, CaLB)"/>
    <property type="match status" value="1"/>
</dbReference>
<feature type="compositionally biased region" description="Basic and acidic residues" evidence="2">
    <location>
        <begin position="1263"/>
        <end position="1275"/>
    </location>
</feature>
<dbReference type="PROSITE" id="PS00509">
    <property type="entry name" value="RAS_GTPASE_ACTIV_1"/>
    <property type="match status" value="1"/>
</dbReference>
<dbReference type="Gene3D" id="1.10.506.10">
    <property type="entry name" value="GTPase Activation - p120gap, domain 1"/>
    <property type="match status" value="1"/>
</dbReference>
<organism evidence="4 5">
    <name type="scientific">Claviceps pusilla</name>
    <dbReference type="NCBI Taxonomy" id="123648"/>
    <lineage>
        <taxon>Eukaryota</taxon>
        <taxon>Fungi</taxon>
        <taxon>Dikarya</taxon>
        <taxon>Ascomycota</taxon>
        <taxon>Pezizomycotina</taxon>
        <taxon>Sordariomycetes</taxon>
        <taxon>Hypocreomycetidae</taxon>
        <taxon>Hypocreales</taxon>
        <taxon>Clavicipitaceae</taxon>
        <taxon>Claviceps</taxon>
    </lineage>
</organism>
<proteinExistence type="predicted"/>
<feature type="region of interest" description="Disordered" evidence="2">
    <location>
        <begin position="1235"/>
        <end position="1322"/>
    </location>
</feature>
<dbReference type="Pfam" id="PF00616">
    <property type="entry name" value="RasGAP"/>
    <property type="match status" value="1"/>
</dbReference>
<dbReference type="Proteomes" id="UP000748025">
    <property type="component" value="Unassembled WGS sequence"/>
</dbReference>
<dbReference type="InterPro" id="IPR023152">
    <property type="entry name" value="RasGAP_CS"/>
</dbReference>
<evidence type="ECO:0000256" key="2">
    <source>
        <dbReference type="SAM" id="MobiDB-lite"/>
    </source>
</evidence>
<dbReference type="CDD" id="cd05137">
    <property type="entry name" value="RasGAP_CLA2_BUD2"/>
    <property type="match status" value="1"/>
</dbReference>
<feature type="region of interest" description="Disordered" evidence="2">
    <location>
        <begin position="443"/>
        <end position="476"/>
    </location>
</feature>
<feature type="compositionally biased region" description="Low complexity" evidence="2">
    <location>
        <begin position="453"/>
        <end position="464"/>
    </location>
</feature>
<evidence type="ECO:0000259" key="3">
    <source>
        <dbReference type="PROSITE" id="PS50018"/>
    </source>
</evidence>
<dbReference type="GO" id="GO:0007165">
    <property type="term" value="P:signal transduction"/>
    <property type="evidence" value="ECO:0007669"/>
    <property type="project" value="UniProtKB-ARBA"/>
</dbReference>
<feature type="compositionally biased region" description="Low complexity" evidence="2">
    <location>
        <begin position="52"/>
        <end position="71"/>
    </location>
</feature>
<dbReference type="PANTHER" id="PTHR10194">
    <property type="entry name" value="RAS GTPASE-ACTIVATING PROTEINS"/>
    <property type="match status" value="1"/>
</dbReference>
<feature type="compositionally biased region" description="Polar residues" evidence="2">
    <location>
        <begin position="150"/>
        <end position="162"/>
    </location>
</feature>
<accession>A0A9P7NG22</accession>
<dbReference type="SMART" id="SM00323">
    <property type="entry name" value="RasGAP"/>
    <property type="match status" value="1"/>
</dbReference>
<sequence length="1322" mass="144704">MEPQIPTSTGRLGESRAKRQSRTTEQLRSPSHPTIPPPSPPKTSSRDILGRPSSAAAAAAASTLRSALRPSPIDSSGLSRCATTDHVSEARRLGVHAFSGEGSKNTPMLTPRPVSRGPQLQSSPIGMFETVSRRQGIVFDDDDDAEESGGNRSCPSPVTATAPTLPPMPRAPLSPQAMSYPAAQLQQQRSPGGGGSSSSGGGGGGVRPRTRTLDAAMLVHRGAHTVTDQRHRVSSISSSSSQPLLDEQRSPMHTIDAASHSSTAHGRLQEPFSPSIPFKSKDKDRKQSKRLTKRQQSCPSSPVPAPYPCVDSFPLPIDTPEPTKLIILMKTLGGRMRGDIEYQPKVGATTWRSGVAYIDDEKGCLMFNSGQDGPFFVTLISDLRGCIVLPAEHAGDGRECLELLAASGPTKELYLRSLAYEELILWLAALLCWQQTRAPAIRAPSQNAGGGSSNSPSGNSSGPSTHKSRPSGSGPRTATIIKVGNVLLWDKGPTASANDLVQRSSTRDATSPGASWRRISSILQDNGELRLLVENDASSLCVIHLSQLSRCAIQQLDHTVLDEDFCLAIFPIYSSTATRLSIFRPVYFALDNRVQYEVWFVLLRAFAAPELYKLDSNDDGDSIQEVADLEEDISDEETFRIEKTVGVRVTEAKVKACPHGQPVLSCDRHARTEQHDPLIGNYVAEVILDGEVRARTATKMATKNPYWREDCEFVDLPHTVQEVSVVLKRTDGSSDAVTATAASSSSNGGGGRVEVYQEHLYGTVHIALDKLQRGKDHEDWLQILDERQQTIGSMLIKISHAEQIALLSKEYEPLSETLHRFPSGLTTMISAWLPGQLRRLSEIFLNIFQASGKASDWLMALVEDEIDGIGSQTSIKKYRFSRRLKSDESIESASDRELIVRDMGKSLAGEANLLFRGNSLLTQSLEFHMRRLGVEYLEEVLQDKIIEINELNPDCEVDTSRLPHVSSADLDQRWNRLIHHTTDIWRCIAESAHSLPSELRHILKYIRAVAEDRYGDFLRTVAYTAVSGFLFLRFICPAILSPKLFGLLRDHPRPRAQRTLTLIAKALQKMSNMSTFGKREEWMEPMNRFLTTQRPVFRDYIDRVCGIPAERGGLKSAPAAYSTPIAMLGRLGPTAKEGFLSLPYLIDQARSLASLVRLWVDAGSEDVRQGQVDSELLLFNEICLGLQKRADACLALVERSRAAKAASSGIAEQLADSLEQATLIESLSVPYSFPAIPNDGDCPPGSSGSDGETRSSRRRSREWRKGGRDGIENRKASGLRQVSGMQRSTKSKNGKVGRTILNGIMRIGGGARAESPESKGHK</sequence>
<dbReference type="PANTHER" id="PTHR10194:SF60">
    <property type="entry name" value="RAS GTPASE-ACTIVATING PROTEIN RASKOL"/>
    <property type="match status" value="1"/>
</dbReference>
<dbReference type="GO" id="GO:0005096">
    <property type="term" value="F:GTPase activator activity"/>
    <property type="evidence" value="ECO:0007669"/>
    <property type="project" value="UniProtKB-KW"/>
</dbReference>
<name>A0A9P7NG22_9HYPO</name>
<dbReference type="InterPro" id="IPR035892">
    <property type="entry name" value="C2_domain_sf"/>
</dbReference>
<feature type="region of interest" description="Disordered" evidence="2">
    <location>
        <begin position="1"/>
        <end position="209"/>
    </location>
</feature>
<dbReference type="EMBL" id="SRPW01000434">
    <property type="protein sequence ID" value="KAG6014649.1"/>
    <property type="molecule type" value="Genomic_DNA"/>
</dbReference>
<gene>
    <name evidence="4" type="ORF">E4U43_006308</name>
</gene>
<dbReference type="CDD" id="cd00030">
    <property type="entry name" value="C2"/>
    <property type="match status" value="1"/>
</dbReference>
<feature type="domain" description="Ras-GAP" evidence="3">
    <location>
        <begin position="836"/>
        <end position="1072"/>
    </location>
</feature>
<dbReference type="OrthoDB" id="775356at2759"/>
<evidence type="ECO:0000256" key="1">
    <source>
        <dbReference type="ARBA" id="ARBA00022468"/>
    </source>
</evidence>
<feature type="compositionally biased region" description="Polar residues" evidence="2">
    <location>
        <begin position="73"/>
        <end position="82"/>
    </location>
</feature>
<dbReference type="Gene3D" id="2.60.40.150">
    <property type="entry name" value="C2 domain"/>
    <property type="match status" value="1"/>
</dbReference>
<feature type="compositionally biased region" description="Polar residues" evidence="2">
    <location>
        <begin position="1"/>
        <end position="10"/>
    </location>
</feature>
<comment type="caution">
    <text evidence="4">The sequence shown here is derived from an EMBL/GenBank/DDBJ whole genome shotgun (WGS) entry which is preliminary data.</text>
</comment>
<evidence type="ECO:0000313" key="5">
    <source>
        <dbReference type="Proteomes" id="UP000748025"/>
    </source>
</evidence>
<feature type="compositionally biased region" description="Gly residues" evidence="2">
    <location>
        <begin position="191"/>
        <end position="206"/>
    </location>
</feature>
<keyword evidence="5" id="KW-1185">Reference proteome</keyword>
<protein>
    <recommendedName>
        <fullName evidence="3">Ras-GAP domain-containing protein</fullName>
    </recommendedName>
</protein>
<feature type="region of interest" description="Disordered" evidence="2">
    <location>
        <begin position="223"/>
        <end position="305"/>
    </location>
</feature>
<evidence type="ECO:0000313" key="4">
    <source>
        <dbReference type="EMBL" id="KAG6014649.1"/>
    </source>
</evidence>
<dbReference type="PROSITE" id="PS50018">
    <property type="entry name" value="RAS_GTPASE_ACTIV_2"/>
    <property type="match status" value="1"/>
</dbReference>
<keyword evidence="1" id="KW-0343">GTPase activation</keyword>
<dbReference type="InterPro" id="IPR039360">
    <property type="entry name" value="Ras_GTPase"/>
</dbReference>